<evidence type="ECO:0000259" key="7">
    <source>
        <dbReference type="SMART" id="SM00079"/>
    </source>
</evidence>
<evidence type="ECO:0000256" key="5">
    <source>
        <dbReference type="SAM" id="SignalP"/>
    </source>
</evidence>
<evidence type="ECO:0000256" key="1">
    <source>
        <dbReference type="ARBA" id="ARBA00004196"/>
    </source>
</evidence>
<evidence type="ECO:0000313" key="8">
    <source>
        <dbReference type="EMBL" id="CAA9372416.1"/>
    </source>
</evidence>
<accession>A0A6J4N041</accession>
<evidence type="ECO:0000256" key="2">
    <source>
        <dbReference type="ARBA" id="ARBA00010333"/>
    </source>
</evidence>
<sequence length="272" mass="29092">MVLSMMSRARSAVAAAALLSLAGCASAVGPEGSAKSTVPEPNLIRDSTLTVCTSYPYEPFEFEKDGKVVGFDIDLVAEVAKKLEVEVDYVNEDFDDIASGELLNANFCDMGVAALSIDGDRARVVDFSGPYFNATQVLVVQKGSGIKELADLSAGRIAVQEGTTGETYATDNAPLETQIVPFKNIEDVGSAVDGSTVDAAVYDNNIVSDVIKSNPDFEVVEEFDTGEQYGMVVKKDGNVDLLRVINDVLADIQQSGRYDEIYNKWFGVARAG</sequence>
<comment type="subcellular location">
    <subcellularLocation>
        <location evidence="1">Cell envelope</location>
    </subcellularLocation>
</comment>
<dbReference type="CDD" id="cd13530">
    <property type="entry name" value="PBP2_peptides_like"/>
    <property type="match status" value="1"/>
</dbReference>
<evidence type="ECO:0000256" key="3">
    <source>
        <dbReference type="ARBA" id="ARBA00022729"/>
    </source>
</evidence>
<evidence type="ECO:0008006" key="9">
    <source>
        <dbReference type="Google" id="ProtNLM"/>
    </source>
</evidence>
<dbReference type="Gene3D" id="3.40.190.10">
    <property type="entry name" value="Periplasmic binding protein-like II"/>
    <property type="match status" value="2"/>
</dbReference>
<dbReference type="GO" id="GO:0016020">
    <property type="term" value="C:membrane"/>
    <property type="evidence" value="ECO:0007669"/>
    <property type="project" value="InterPro"/>
</dbReference>
<proteinExistence type="inferred from homology"/>
<dbReference type="InterPro" id="IPR001638">
    <property type="entry name" value="Solute-binding_3/MltF_N"/>
</dbReference>
<feature type="domain" description="Solute-binding protein family 3/N-terminal" evidence="6">
    <location>
        <begin position="48"/>
        <end position="269"/>
    </location>
</feature>
<dbReference type="GO" id="GO:0015276">
    <property type="term" value="F:ligand-gated monoatomic ion channel activity"/>
    <property type="evidence" value="ECO:0007669"/>
    <property type="project" value="InterPro"/>
</dbReference>
<dbReference type="EMBL" id="CADCUN010000018">
    <property type="protein sequence ID" value="CAA9372416.1"/>
    <property type="molecule type" value="Genomic_DNA"/>
</dbReference>
<organism evidence="8">
    <name type="scientific">uncultured Nocardioides sp</name>
    <dbReference type="NCBI Taxonomy" id="198441"/>
    <lineage>
        <taxon>Bacteria</taxon>
        <taxon>Bacillati</taxon>
        <taxon>Actinomycetota</taxon>
        <taxon>Actinomycetes</taxon>
        <taxon>Propionibacteriales</taxon>
        <taxon>Nocardioidaceae</taxon>
        <taxon>Nocardioides</taxon>
        <taxon>environmental samples</taxon>
    </lineage>
</organism>
<dbReference type="PANTHER" id="PTHR35936">
    <property type="entry name" value="MEMBRANE-BOUND LYTIC MUREIN TRANSGLYCOSYLASE F"/>
    <property type="match status" value="1"/>
</dbReference>
<keyword evidence="3 5" id="KW-0732">Signal</keyword>
<evidence type="ECO:0000259" key="6">
    <source>
        <dbReference type="SMART" id="SM00062"/>
    </source>
</evidence>
<dbReference type="PROSITE" id="PS01039">
    <property type="entry name" value="SBP_BACTERIAL_3"/>
    <property type="match status" value="1"/>
</dbReference>
<dbReference type="InterPro" id="IPR001320">
    <property type="entry name" value="Iontro_rcpt_C"/>
</dbReference>
<reference evidence="8" key="1">
    <citation type="submission" date="2020-02" db="EMBL/GenBank/DDBJ databases">
        <authorList>
            <person name="Meier V. D."/>
        </authorList>
    </citation>
    <scope>NUCLEOTIDE SEQUENCE</scope>
    <source>
        <strain evidence="8">AVDCRST_MAG60</strain>
    </source>
</reference>
<protein>
    <recommendedName>
        <fullName evidence="9">ABC transporter, substrate-binding protein (Cluster 3, basic aa/glutamine/opines)</fullName>
    </recommendedName>
</protein>
<feature type="chain" id="PRO_5026658869" description="ABC transporter, substrate-binding protein (Cluster 3, basic aa/glutamine/opines)" evidence="5">
    <location>
        <begin position="28"/>
        <end position="272"/>
    </location>
</feature>
<feature type="signal peptide" evidence="5">
    <location>
        <begin position="1"/>
        <end position="27"/>
    </location>
</feature>
<dbReference type="Pfam" id="PF00497">
    <property type="entry name" value="SBP_bac_3"/>
    <property type="match status" value="1"/>
</dbReference>
<evidence type="ECO:0000256" key="4">
    <source>
        <dbReference type="RuleBase" id="RU003744"/>
    </source>
</evidence>
<dbReference type="InterPro" id="IPR018313">
    <property type="entry name" value="SBP_3_CS"/>
</dbReference>
<dbReference type="GO" id="GO:0030313">
    <property type="term" value="C:cell envelope"/>
    <property type="evidence" value="ECO:0007669"/>
    <property type="project" value="UniProtKB-SubCell"/>
</dbReference>
<dbReference type="PANTHER" id="PTHR35936:SF17">
    <property type="entry name" value="ARGININE-BINDING EXTRACELLULAR PROTEIN ARTP"/>
    <property type="match status" value="1"/>
</dbReference>
<name>A0A6J4N041_9ACTN</name>
<comment type="similarity">
    <text evidence="2 4">Belongs to the bacterial solute-binding protein 3 family.</text>
</comment>
<dbReference type="AlphaFoldDB" id="A0A6J4N041"/>
<gene>
    <name evidence="8" type="ORF">AVDCRST_MAG60-192</name>
</gene>
<feature type="domain" description="Ionotropic glutamate receptor C-terminal" evidence="7">
    <location>
        <begin position="48"/>
        <end position="268"/>
    </location>
</feature>
<dbReference type="SMART" id="SM00079">
    <property type="entry name" value="PBPe"/>
    <property type="match status" value="1"/>
</dbReference>
<dbReference type="SMART" id="SM00062">
    <property type="entry name" value="PBPb"/>
    <property type="match status" value="1"/>
</dbReference>
<dbReference type="SUPFAM" id="SSF53850">
    <property type="entry name" value="Periplasmic binding protein-like II"/>
    <property type="match status" value="1"/>
</dbReference>